<dbReference type="SUPFAM" id="SSF53098">
    <property type="entry name" value="Ribonuclease H-like"/>
    <property type="match status" value="1"/>
</dbReference>
<dbReference type="PROSITE" id="PS50994">
    <property type="entry name" value="INTEGRASE"/>
    <property type="match status" value="1"/>
</dbReference>
<organism evidence="2 3">
    <name type="scientific">Punica granatum</name>
    <name type="common">Pomegranate</name>
    <dbReference type="NCBI Taxonomy" id="22663"/>
    <lineage>
        <taxon>Eukaryota</taxon>
        <taxon>Viridiplantae</taxon>
        <taxon>Streptophyta</taxon>
        <taxon>Embryophyta</taxon>
        <taxon>Tracheophyta</taxon>
        <taxon>Spermatophyta</taxon>
        <taxon>Magnoliopsida</taxon>
        <taxon>eudicotyledons</taxon>
        <taxon>Gunneridae</taxon>
        <taxon>Pentapetalae</taxon>
        <taxon>rosids</taxon>
        <taxon>malvids</taxon>
        <taxon>Myrtales</taxon>
        <taxon>Lythraceae</taxon>
        <taxon>Punica</taxon>
    </lineage>
</organism>
<dbReference type="PANTHER" id="PTHR37984">
    <property type="entry name" value="PROTEIN CBG26694"/>
    <property type="match status" value="1"/>
</dbReference>
<gene>
    <name evidence="2" type="ORF">CRG98_046338</name>
</gene>
<name>A0A2I0HNH9_PUNGR</name>
<keyword evidence="3" id="KW-1185">Reference proteome</keyword>
<evidence type="ECO:0000259" key="1">
    <source>
        <dbReference type="PROSITE" id="PS50994"/>
    </source>
</evidence>
<dbReference type="InterPro" id="IPR036397">
    <property type="entry name" value="RNaseH_sf"/>
</dbReference>
<dbReference type="InterPro" id="IPR001584">
    <property type="entry name" value="Integrase_cat-core"/>
</dbReference>
<dbReference type="Proteomes" id="UP000233551">
    <property type="component" value="Unassembled WGS sequence"/>
</dbReference>
<dbReference type="GO" id="GO:0015074">
    <property type="term" value="P:DNA integration"/>
    <property type="evidence" value="ECO:0007669"/>
    <property type="project" value="InterPro"/>
</dbReference>
<dbReference type="EMBL" id="PGOL01006807">
    <property type="protein sequence ID" value="PKI33272.1"/>
    <property type="molecule type" value="Genomic_DNA"/>
</dbReference>
<feature type="domain" description="Integrase catalytic" evidence="1">
    <location>
        <begin position="1"/>
        <end position="94"/>
    </location>
</feature>
<evidence type="ECO:0000313" key="2">
    <source>
        <dbReference type="EMBL" id="PKI33272.1"/>
    </source>
</evidence>
<dbReference type="STRING" id="22663.A0A2I0HNH9"/>
<dbReference type="Gene3D" id="3.30.420.10">
    <property type="entry name" value="Ribonuclease H-like superfamily/Ribonuclease H"/>
    <property type="match status" value="1"/>
</dbReference>
<dbReference type="AlphaFoldDB" id="A0A2I0HNH9"/>
<accession>A0A2I0HNH9</accession>
<comment type="caution">
    <text evidence="2">The sequence shown here is derived from an EMBL/GenBank/DDBJ whole genome shotgun (WGS) entry which is preliminary data.</text>
</comment>
<dbReference type="GO" id="GO:0003676">
    <property type="term" value="F:nucleic acid binding"/>
    <property type="evidence" value="ECO:0007669"/>
    <property type="project" value="InterPro"/>
</dbReference>
<proteinExistence type="predicted"/>
<dbReference type="InterPro" id="IPR050951">
    <property type="entry name" value="Retrovirus_Pol_polyprotein"/>
</dbReference>
<evidence type="ECO:0000313" key="3">
    <source>
        <dbReference type="Proteomes" id="UP000233551"/>
    </source>
</evidence>
<dbReference type="PANTHER" id="PTHR37984:SF5">
    <property type="entry name" value="PROTEIN NYNRIN-LIKE"/>
    <property type="match status" value="1"/>
</dbReference>
<reference evidence="2 3" key="1">
    <citation type="submission" date="2017-11" db="EMBL/GenBank/DDBJ databases">
        <title>De-novo sequencing of pomegranate (Punica granatum L.) genome.</title>
        <authorList>
            <person name="Akparov Z."/>
            <person name="Amiraslanov A."/>
            <person name="Hajiyeva S."/>
            <person name="Abbasov M."/>
            <person name="Kaur K."/>
            <person name="Hamwieh A."/>
            <person name="Solovyev V."/>
            <person name="Salamov A."/>
            <person name="Braich B."/>
            <person name="Kosarev P."/>
            <person name="Mahmoud A."/>
            <person name="Hajiyev E."/>
            <person name="Babayeva S."/>
            <person name="Izzatullayeva V."/>
            <person name="Mammadov A."/>
            <person name="Mammadov A."/>
            <person name="Sharifova S."/>
            <person name="Ojaghi J."/>
            <person name="Eynullazada K."/>
            <person name="Bayramov B."/>
            <person name="Abdulazimova A."/>
            <person name="Shahmuradov I."/>
        </authorList>
    </citation>
    <scope>NUCLEOTIDE SEQUENCE [LARGE SCALE GENOMIC DNA]</scope>
    <source>
        <strain evidence="3">cv. AG2017</strain>
        <tissue evidence="2">Leaf</tissue>
    </source>
</reference>
<dbReference type="InterPro" id="IPR012337">
    <property type="entry name" value="RNaseH-like_sf"/>
</dbReference>
<sequence>MTAPWPFSMWGMDVIGPINPKASNGHVFIQVAIDYFTKWIEAITLASVTAKAVAHFLRSDVIARYGVLATIITDNAKNLNNKGHGRLQMATDIMSPTHLYIDSFTRRSLNDFTRLTSFVGFSFPRTGTIRNPKGCSPPTASCLTHAASHVLEAPKIVEGCATPPKPTVYPGPFESIPALNFCSGLSRPLRVHPGFKFLFRSILAPSGPSRLLRVHPGFKFLVQVYPGFFRVHPDLNFQRNIPTCPSKVRAAIGGKWYQSCRRAEKGGAYYGLWLHPLTEHATKEKQAVSTPFWPTSFLHENPRSKPRLLFITRQSKVNVRSQSHERQEKSWVH</sequence>
<protein>
    <recommendedName>
        <fullName evidence="1">Integrase catalytic domain-containing protein</fullName>
    </recommendedName>
</protein>